<evidence type="ECO:0000256" key="2">
    <source>
        <dbReference type="ARBA" id="ARBA00010916"/>
    </source>
</evidence>
<dbReference type="KEGG" id="hro:HELRODRAFT_91248"/>
<dbReference type="GO" id="GO:0006325">
    <property type="term" value="P:chromatin organization"/>
    <property type="evidence" value="ECO:0007669"/>
    <property type="project" value="UniProtKB-KW"/>
</dbReference>
<keyword evidence="6" id="KW-0175">Coiled coil</keyword>
<dbReference type="OrthoDB" id="440324at2759"/>
<dbReference type="Proteomes" id="UP000015101">
    <property type="component" value="Unassembled WGS sequence"/>
</dbReference>
<accession>T1G819</accession>
<keyword evidence="5 9" id="KW-0805">Transcription regulation</keyword>
<keyword evidence="8" id="KW-0539">Nucleus</keyword>
<dbReference type="EMBL" id="AMQM01008547">
    <property type="status" value="NOT_ANNOTATED_CDS"/>
    <property type="molecule type" value="Genomic_DNA"/>
</dbReference>
<keyword evidence="10" id="KW-0472">Membrane</keyword>
<protein>
    <recommendedName>
        <fullName evidence="3">Chromatin modification-related protein MEAF6</fullName>
    </recommendedName>
</protein>
<gene>
    <name evidence="12" type="primary">20217216</name>
    <name evidence="11" type="ORF">HELRODRAFT_91248</name>
</gene>
<dbReference type="GO" id="GO:0035267">
    <property type="term" value="C:NuA4 histone acetyltransferase complex"/>
    <property type="evidence" value="ECO:0000318"/>
    <property type="project" value="GO_Central"/>
</dbReference>
<dbReference type="STRING" id="6412.T1G819"/>
<reference evidence="13" key="1">
    <citation type="submission" date="2012-12" db="EMBL/GenBank/DDBJ databases">
        <authorList>
            <person name="Hellsten U."/>
            <person name="Grimwood J."/>
            <person name="Chapman J.A."/>
            <person name="Shapiro H."/>
            <person name="Aerts A."/>
            <person name="Otillar R.P."/>
            <person name="Terry A.Y."/>
            <person name="Boore J.L."/>
            <person name="Simakov O."/>
            <person name="Marletaz F."/>
            <person name="Cho S.-J."/>
            <person name="Edsinger-Gonzales E."/>
            <person name="Havlak P."/>
            <person name="Kuo D.-H."/>
            <person name="Larsson T."/>
            <person name="Lv J."/>
            <person name="Arendt D."/>
            <person name="Savage R."/>
            <person name="Osoegawa K."/>
            <person name="de Jong P."/>
            <person name="Lindberg D.R."/>
            <person name="Seaver E.C."/>
            <person name="Weisblat D.A."/>
            <person name="Putnam N.H."/>
            <person name="Grigoriev I.V."/>
            <person name="Rokhsar D.S."/>
        </authorList>
    </citation>
    <scope>NUCLEOTIDE SEQUENCE</scope>
</reference>
<dbReference type="GO" id="GO:0005634">
    <property type="term" value="C:nucleus"/>
    <property type="evidence" value="ECO:0007669"/>
    <property type="project" value="UniProtKB-SubCell"/>
</dbReference>
<evidence type="ECO:0000256" key="6">
    <source>
        <dbReference type="ARBA" id="ARBA00023054"/>
    </source>
</evidence>
<sequence>MSANNNRLPQQYTDTRQELAELVKRRAEIAETLANLERQIYAFEGSYLEDTQQYGNIIRGWDRYLINIKNTNSKGDKRNRKFKEADRLFSKSSVTSAAVIYYFYYYSY</sequence>
<evidence type="ECO:0000256" key="10">
    <source>
        <dbReference type="SAM" id="Phobius"/>
    </source>
</evidence>
<evidence type="ECO:0000256" key="8">
    <source>
        <dbReference type="ARBA" id="ARBA00023242"/>
    </source>
</evidence>
<evidence type="ECO:0000256" key="4">
    <source>
        <dbReference type="ARBA" id="ARBA00022853"/>
    </source>
</evidence>
<name>T1G819_HELRO</name>
<organism evidence="12 13">
    <name type="scientific">Helobdella robusta</name>
    <name type="common">Californian leech</name>
    <dbReference type="NCBI Taxonomy" id="6412"/>
    <lineage>
        <taxon>Eukaryota</taxon>
        <taxon>Metazoa</taxon>
        <taxon>Spiralia</taxon>
        <taxon>Lophotrochozoa</taxon>
        <taxon>Annelida</taxon>
        <taxon>Clitellata</taxon>
        <taxon>Hirudinea</taxon>
        <taxon>Rhynchobdellida</taxon>
        <taxon>Glossiphoniidae</taxon>
        <taxon>Helobdella</taxon>
    </lineage>
</organism>
<evidence type="ECO:0000256" key="9">
    <source>
        <dbReference type="RuleBase" id="RU368022"/>
    </source>
</evidence>
<keyword evidence="13" id="KW-1185">Reference proteome</keyword>
<keyword evidence="10" id="KW-1133">Transmembrane helix</keyword>
<feature type="transmembrane region" description="Helical" evidence="10">
    <location>
        <begin position="88"/>
        <end position="106"/>
    </location>
</feature>
<dbReference type="EMBL" id="KB097792">
    <property type="protein sequence ID" value="ESN89931.1"/>
    <property type="molecule type" value="Genomic_DNA"/>
</dbReference>
<dbReference type="Pfam" id="PF09340">
    <property type="entry name" value="NuA4"/>
    <property type="match status" value="1"/>
</dbReference>
<dbReference type="RefSeq" id="XP_009032014.1">
    <property type="nucleotide sequence ID" value="XM_009033766.1"/>
</dbReference>
<dbReference type="EnsemblMetazoa" id="HelroT91248">
    <property type="protein sequence ID" value="HelroP91248"/>
    <property type="gene ID" value="HelroG91248"/>
</dbReference>
<dbReference type="GeneID" id="20217216"/>
<dbReference type="InParanoid" id="T1G819"/>
<reference evidence="12" key="3">
    <citation type="submission" date="2015-06" db="UniProtKB">
        <authorList>
            <consortium name="EnsemblMetazoa"/>
        </authorList>
    </citation>
    <scope>IDENTIFICATION</scope>
</reference>
<evidence type="ECO:0000313" key="11">
    <source>
        <dbReference type="EMBL" id="ESN89931.1"/>
    </source>
</evidence>
<evidence type="ECO:0000256" key="1">
    <source>
        <dbReference type="ARBA" id="ARBA00004123"/>
    </source>
</evidence>
<comment type="subcellular location">
    <subcellularLocation>
        <location evidence="1">Nucleus</location>
    </subcellularLocation>
</comment>
<evidence type="ECO:0000256" key="5">
    <source>
        <dbReference type="ARBA" id="ARBA00023015"/>
    </source>
</evidence>
<dbReference type="AlphaFoldDB" id="T1G819"/>
<reference evidence="11 13" key="2">
    <citation type="journal article" date="2013" name="Nature">
        <title>Insights into bilaterian evolution from three spiralian genomes.</title>
        <authorList>
            <person name="Simakov O."/>
            <person name="Marletaz F."/>
            <person name="Cho S.J."/>
            <person name="Edsinger-Gonzales E."/>
            <person name="Havlak P."/>
            <person name="Hellsten U."/>
            <person name="Kuo D.H."/>
            <person name="Larsson T."/>
            <person name="Lv J."/>
            <person name="Arendt D."/>
            <person name="Savage R."/>
            <person name="Osoegawa K."/>
            <person name="de Jong P."/>
            <person name="Grimwood J."/>
            <person name="Chapman J.A."/>
            <person name="Shapiro H."/>
            <person name="Aerts A."/>
            <person name="Otillar R.P."/>
            <person name="Terry A.Y."/>
            <person name="Boore J.L."/>
            <person name="Grigoriev I.V."/>
            <person name="Lindberg D.R."/>
            <person name="Seaver E.C."/>
            <person name="Weisblat D.A."/>
            <person name="Putnam N.H."/>
            <person name="Rokhsar D.S."/>
        </authorList>
    </citation>
    <scope>NUCLEOTIDE SEQUENCE</scope>
</reference>
<keyword evidence="10" id="KW-0812">Transmembrane</keyword>
<evidence type="ECO:0000313" key="12">
    <source>
        <dbReference type="EnsemblMetazoa" id="HelroP91248"/>
    </source>
</evidence>
<dbReference type="eggNOG" id="KOG3856">
    <property type="taxonomic scope" value="Eukaryota"/>
</dbReference>
<evidence type="ECO:0000256" key="7">
    <source>
        <dbReference type="ARBA" id="ARBA00023163"/>
    </source>
</evidence>
<comment type="similarity">
    <text evidence="2 9">Belongs to the EAF6 family.</text>
</comment>
<dbReference type="PANTHER" id="PTHR13476">
    <property type="entry name" value="CHROMATIN MODIFICATION-RELATED PROTEIN MEAF6"/>
    <property type="match status" value="1"/>
</dbReference>
<proteinExistence type="inferred from homology"/>
<evidence type="ECO:0000313" key="13">
    <source>
        <dbReference type="Proteomes" id="UP000015101"/>
    </source>
</evidence>
<dbReference type="InterPro" id="IPR015418">
    <property type="entry name" value="Eaf6"/>
</dbReference>
<evidence type="ECO:0000256" key="3">
    <source>
        <dbReference type="ARBA" id="ARBA00019141"/>
    </source>
</evidence>
<dbReference type="OMA" id="VVKGWDR"/>
<dbReference type="HOGENOM" id="CLU_093901_3_1_1"/>
<keyword evidence="7 9" id="KW-0804">Transcription</keyword>
<keyword evidence="4" id="KW-0156">Chromatin regulator</keyword>
<dbReference type="CTD" id="20217216"/>